<feature type="transmembrane region" description="Helical" evidence="1">
    <location>
        <begin position="94"/>
        <end position="118"/>
    </location>
</feature>
<keyword evidence="3" id="KW-1185">Reference proteome</keyword>
<gene>
    <name evidence="2" type="ORF">Fcan01_23810</name>
</gene>
<feature type="transmembrane region" description="Helical" evidence="1">
    <location>
        <begin position="303"/>
        <end position="323"/>
    </location>
</feature>
<feature type="transmembrane region" description="Helical" evidence="1">
    <location>
        <begin position="159"/>
        <end position="180"/>
    </location>
</feature>
<feature type="transmembrane region" description="Helical" evidence="1">
    <location>
        <begin position="271"/>
        <end position="297"/>
    </location>
</feature>
<organism evidence="2 3">
    <name type="scientific">Folsomia candida</name>
    <name type="common">Springtail</name>
    <dbReference type="NCBI Taxonomy" id="158441"/>
    <lineage>
        <taxon>Eukaryota</taxon>
        <taxon>Metazoa</taxon>
        <taxon>Ecdysozoa</taxon>
        <taxon>Arthropoda</taxon>
        <taxon>Hexapoda</taxon>
        <taxon>Collembola</taxon>
        <taxon>Entomobryomorpha</taxon>
        <taxon>Isotomoidea</taxon>
        <taxon>Isotomidae</taxon>
        <taxon>Proisotominae</taxon>
        <taxon>Folsomia</taxon>
    </lineage>
</organism>
<evidence type="ECO:0000313" key="3">
    <source>
        <dbReference type="Proteomes" id="UP000198287"/>
    </source>
</evidence>
<keyword evidence="1" id="KW-0472">Membrane</keyword>
<accession>A0A226D8I0</accession>
<sequence>MPPSSPEVTEFFGVFIAYTEIIEKSRLFGKCPFHWNYDGNRLTVDSRFFPYCKFWIKIGIAILSVIIPTVTVLLRYLNSKLSAGEKEEVPLGVISIYSSVILLLIGVVVILMPIIVLWDRYAVDEIDRSFKIFLSLSEVRPKHENGGNISLKINKVANFLAYLYTKLPIIITIIFLTFNMDPLYYFLPPWTLSLHGGSIILFRLILFLTSCTEICRLIIIPIFLELFVINAVKREMTMWMSIARRSNLGGMHFYGQIAILHNHRRHWATPILTVMVAVGFIMQVILNYAAIILFNIVPLATSWMIPYMAVVLEITIIQIINIVSQTYQDFETCLHHMKRKCTARTSMMYRRLRAAPILGYHIILGGRSYPIKKNFKIEYRSTVLYYTVSLILAVPGNSLDH</sequence>
<dbReference type="EMBL" id="LNIX01000029">
    <property type="protein sequence ID" value="OXA41450.1"/>
    <property type="molecule type" value="Genomic_DNA"/>
</dbReference>
<protein>
    <submittedName>
        <fullName evidence="2">Uncharacterized protein</fullName>
    </submittedName>
</protein>
<comment type="caution">
    <text evidence="2">The sequence shown here is derived from an EMBL/GenBank/DDBJ whole genome shotgun (WGS) entry which is preliminary data.</text>
</comment>
<keyword evidence="1" id="KW-1133">Transmembrane helix</keyword>
<evidence type="ECO:0000256" key="1">
    <source>
        <dbReference type="SAM" id="Phobius"/>
    </source>
</evidence>
<dbReference type="Proteomes" id="UP000198287">
    <property type="component" value="Unassembled WGS sequence"/>
</dbReference>
<name>A0A226D8I0_FOLCA</name>
<feature type="transmembrane region" description="Helical" evidence="1">
    <location>
        <begin position="200"/>
        <end position="228"/>
    </location>
</feature>
<evidence type="ECO:0000313" key="2">
    <source>
        <dbReference type="EMBL" id="OXA41450.1"/>
    </source>
</evidence>
<feature type="transmembrane region" description="Helical" evidence="1">
    <location>
        <begin position="54"/>
        <end position="74"/>
    </location>
</feature>
<reference evidence="2 3" key="1">
    <citation type="submission" date="2015-12" db="EMBL/GenBank/DDBJ databases">
        <title>The genome of Folsomia candida.</title>
        <authorList>
            <person name="Faddeeva A."/>
            <person name="Derks M.F."/>
            <person name="Anvar Y."/>
            <person name="Smit S."/>
            <person name="Van Straalen N."/>
            <person name="Roelofs D."/>
        </authorList>
    </citation>
    <scope>NUCLEOTIDE SEQUENCE [LARGE SCALE GENOMIC DNA]</scope>
    <source>
        <strain evidence="2 3">VU population</strain>
        <tissue evidence="2">Whole body</tissue>
    </source>
</reference>
<dbReference type="AlphaFoldDB" id="A0A226D8I0"/>
<keyword evidence="1" id="KW-0812">Transmembrane</keyword>
<proteinExistence type="predicted"/>